<dbReference type="Pfam" id="PF03323">
    <property type="entry name" value="GerA"/>
    <property type="match status" value="1"/>
</dbReference>
<feature type="region of interest" description="Disordered" evidence="3">
    <location>
        <begin position="1"/>
        <end position="43"/>
    </location>
</feature>
<dbReference type="PIRSF" id="PIRSF005690">
    <property type="entry name" value="GerBA"/>
    <property type="match status" value="1"/>
</dbReference>
<dbReference type="RefSeq" id="WP_188890428.1">
    <property type="nucleotide sequence ID" value="NZ_BMHY01000006.1"/>
</dbReference>
<evidence type="ECO:0000256" key="2">
    <source>
        <dbReference type="ARBA" id="ARBA00023136"/>
    </source>
</evidence>
<gene>
    <name evidence="5" type="primary">gerKA</name>
    <name evidence="5" type="ORF">GCM10010918_34350</name>
</gene>
<dbReference type="GO" id="GO:0009847">
    <property type="term" value="P:spore germination"/>
    <property type="evidence" value="ECO:0007669"/>
    <property type="project" value="InterPro"/>
</dbReference>
<name>A0A917HDN2_9BACL</name>
<sequence length="527" mass="58142">MKEKDAKGSASGKSKEADRNSNVKGSLSNDGSGNGKDGQKQKPFHMSQRTLEQFFSYCDDVIVDSHRVGNPPVAAVIVYNCGMAETNMINDVIIPELNRIFEKTKYLRVADVENEANLVWVQVDPNTSQFGAEAMAVRVFEGHMLFCIPSLQAMWSIDISNIPTRAPEQSKTEVTIRGSGDGFIEPLAVNVALIRTRLRTSELACKFEVIGTLTANKVALLYMRNIANDEMIQHVHQKLQTIKVERLLTSNQLEELLSPLQFTLFPVTHYTGRPDFAAECLINGRFVIIVDGNPSAIIGPVNLFLLLKSPEDANFPLFSVNIGRLLRFMGLFITLFLPGFYIALTTFHMDQVPFSLVVTVSTGRMGLPMETGVEMCLIMILMELFREAGVRLPMAIGQTLTVVGGLIIGESAIRAGIVSPLMIVVVAVTIVAGATVVNQVMSSSLIIIRFVTFILSATLGIYGFILSLILFLIYLTGLESFGVPYLAPLSPLNIKQAYAALFKLPRSWNKRRPLYLETKSPRKDEGN</sequence>
<evidence type="ECO:0000256" key="3">
    <source>
        <dbReference type="SAM" id="MobiDB-lite"/>
    </source>
</evidence>
<dbReference type="InterPro" id="IPR050768">
    <property type="entry name" value="UPF0353/GerABKA_families"/>
</dbReference>
<dbReference type="PANTHER" id="PTHR22550">
    <property type="entry name" value="SPORE GERMINATION PROTEIN"/>
    <property type="match status" value="1"/>
</dbReference>
<keyword evidence="4" id="KW-0812">Transmembrane</keyword>
<feature type="transmembrane region" description="Helical" evidence="4">
    <location>
        <begin position="325"/>
        <end position="347"/>
    </location>
</feature>
<dbReference type="EMBL" id="BMHY01000006">
    <property type="protein sequence ID" value="GGG75254.1"/>
    <property type="molecule type" value="Genomic_DNA"/>
</dbReference>
<evidence type="ECO:0000313" key="5">
    <source>
        <dbReference type="EMBL" id="GGG75254.1"/>
    </source>
</evidence>
<dbReference type="Proteomes" id="UP000600247">
    <property type="component" value="Unassembled WGS sequence"/>
</dbReference>
<feature type="compositionally biased region" description="Basic and acidic residues" evidence="3">
    <location>
        <begin position="1"/>
        <end position="21"/>
    </location>
</feature>
<proteinExistence type="inferred from homology"/>
<protein>
    <submittedName>
        <fullName evidence="5">Spore germination protein</fullName>
    </submittedName>
</protein>
<feature type="transmembrane region" description="Helical" evidence="4">
    <location>
        <begin position="392"/>
        <end position="409"/>
    </location>
</feature>
<feature type="transmembrane region" description="Helical" evidence="4">
    <location>
        <begin position="450"/>
        <end position="475"/>
    </location>
</feature>
<evidence type="ECO:0000256" key="4">
    <source>
        <dbReference type="SAM" id="Phobius"/>
    </source>
</evidence>
<dbReference type="GO" id="GO:0016020">
    <property type="term" value="C:membrane"/>
    <property type="evidence" value="ECO:0007669"/>
    <property type="project" value="InterPro"/>
</dbReference>
<feature type="transmembrane region" description="Helical" evidence="4">
    <location>
        <begin position="415"/>
        <end position="438"/>
    </location>
</feature>
<reference evidence="5 6" key="1">
    <citation type="journal article" date="2014" name="Int. J. Syst. Evol. Microbiol.">
        <title>Complete genome sequence of Corynebacterium casei LMG S-19264T (=DSM 44701T), isolated from a smear-ripened cheese.</title>
        <authorList>
            <consortium name="US DOE Joint Genome Institute (JGI-PGF)"/>
            <person name="Walter F."/>
            <person name="Albersmeier A."/>
            <person name="Kalinowski J."/>
            <person name="Ruckert C."/>
        </authorList>
    </citation>
    <scope>NUCLEOTIDE SEQUENCE [LARGE SCALE GENOMIC DNA]</scope>
    <source>
        <strain evidence="5 6">CGMCC 1.15286</strain>
    </source>
</reference>
<evidence type="ECO:0000256" key="1">
    <source>
        <dbReference type="ARBA" id="ARBA00005278"/>
    </source>
</evidence>
<comment type="caution">
    <text evidence="5">The sequence shown here is derived from an EMBL/GenBank/DDBJ whole genome shotgun (WGS) entry which is preliminary data.</text>
</comment>
<keyword evidence="4" id="KW-1133">Transmembrane helix</keyword>
<keyword evidence="6" id="KW-1185">Reference proteome</keyword>
<evidence type="ECO:0000313" key="6">
    <source>
        <dbReference type="Proteomes" id="UP000600247"/>
    </source>
</evidence>
<dbReference type="AlphaFoldDB" id="A0A917HDN2"/>
<comment type="similarity">
    <text evidence="1">Belongs to the GerABKA family.</text>
</comment>
<dbReference type="PANTHER" id="PTHR22550:SF5">
    <property type="entry name" value="LEUCINE ZIPPER PROTEIN 4"/>
    <property type="match status" value="1"/>
</dbReference>
<dbReference type="InterPro" id="IPR004995">
    <property type="entry name" value="Spore_Ger"/>
</dbReference>
<accession>A0A917HDN2</accession>
<organism evidence="5 6">
    <name type="scientific">Paenibacillus radicis</name>
    <name type="common">ex Gao et al. 2016</name>
    <dbReference type="NCBI Taxonomy" id="1737354"/>
    <lineage>
        <taxon>Bacteria</taxon>
        <taxon>Bacillati</taxon>
        <taxon>Bacillota</taxon>
        <taxon>Bacilli</taxon>
        <taxon>Bacillales</taxon>
        <taxon>Paenibacillaceae</taxon>
        <taxon>Paenibacillus</taxon>
    </lineage>
</organism>
<keyword evidence="2 4" id="KW-0472">Membrane</keyword>
<feature type="compositionally biased region" description="Polar residues" evidence="3">
    <location>
        <begin position="22"/>
        <end position="31"/>
    </location>
</feature>